<reference evidence="1 3" key="1">
    <citation type="journal article" date="2014" name="BMC Genomics">
        <title>Genome sequence of Anopheles sinensis provides insight into genetics basis of mosquito competence for malaria parasites.</title>
        <authorList>
            <person name="Zhou D."/>
            <person name="Zhang D."/>
            <person name="Ding G."/>
            <person name="Shi L."/>
            <person name="Hou Q."/>
            <person name="Ye Y."/>
            <person name="Xu Y."/>
            <person name="Zhou H."/>
            <person name="Xiong C."/>
            <person name="Li S."/>
            <person name="Yu J."/>
            <person name="Hong S."/>
            <person name="Yu X."/>
            <person name="Zou P."/>
            <person name="Chen C."/>
            <person name="Chang X."/>
            <person name="Wang W."/>
            <person name="Lv Y."/>
            <person name="Sun Y."/>
            <person name="Ma L."/>
            <person name="Shen B."/>
            <person name="Zhu C."/>
        </authorList>
    </citation>
    <scope>NUCLEOTIDE SEQUENCE [LARGE SCALE GENOMIC DNA]</scope>
</reference>
<dbReference type="OrthoDB" id="7758501at2759"/>
<gene>
    <name evidence="1" type="ORF">ZHAS_00005480</name>
</gene>
<dbReference type="EMBL" id="KE524893">
    <property type="protein sequence ID" value="KFB38172.1"/>
    <property type="molecule type" value="Genomic_DNA"/>
</dbReference>
<accession>A0A084VJM8</accession>
<keyword evidence="3" id="KW-1185">Reference proteome</keyword>
<dbReference type="Proteomes" id="UP000030765">
    <property type="component" value="Unassembled WGS sequence"/>
</dbReference>
<dbReference type="EnsemblMetazoa" id="ASIC005480-RA">
    <property type="protein sequence ID" value="ASIC005480-PA"/>
    <property type="gene ID" value="ASIC005480"/>
</dbReference>
<sequence>MPRLTSHHGARTSVYWWTEEIAELRTSCKRAQTALRGTRAAALRSIRAGTFRQEKRTLRKAINASKRRCTEKLATTLETKEMTAKPTLEVDAVNQKQEKKIQSVSSFQYNRCGREHRRRMCPAFNKECEKC</sequence>
<proteinExistence type="predicted"/>
<dbReference type="VEuPathDB" id="VectorBase:ASIC005480"/>
<reference evidence="2" key="2">
    <citation type="submission" date="2020-05" db="UniProtKB">
        <authorList>
            <consortium name="EnsemblMetazoa"/>
        </authorList>
    </citation>
    <scope>IDENTIFICATION</scope>
</reference>
<dbReference type="AlphaFoldDB" id="A0A084VJM8"/>
<protein>
    <submittedName>
        <fullName evidence="1 2">Uncharacterized protein</fullName>
    </submittedName>
</protein>
<name>A0A084VJM8_ANOSI</name>
<evidence type="ECO:0000313" key="3">
    <source>
        <dbReference type="Proteomes" id="UP000030765"/>
    </source>
</evidence>
<dbReference type="EMBL" id="ATLV01013784">
    <property type="status" value="NOT_ANNOTATED_CDS"/>
    <property type="molecule type" value="Genomic_DNA"/>
</dbReference>
<organism evidence="1">
    <name type="scientific">Anopheles sinensis</name>
    <name type="common">Mosquito</name>
    <dbReference type="NCBI Taxonomy" id="74873"/>
    <lineage>
        <taxon>Eukaryota</taxon>
        <taxon>Metazoa</taxon>
        <taxon>Ecdysozoa</taxon>
        <taxon>Arthropoda</taxon>
        <taxon>Hexapoda</taxon>
        <taxon>Insecta</taxon>
        <taxon>Pterygota</taxon>
        <taxon>Neoptera</taxon>
        <taxon>Endopterygota</taxon>
        <taxon>Diptera</taxon>
        <taxon>Nematocera</taxon>
        <taxon>Culicoidea</taxon>
        <taxon>Culicidae</taxon>
        <taxon>Anophelinae</taxon>
        <taxon>Anopheles</taxon>
    </lineage>
</organism>
<evidence type="ECO:0000313" key="1">
    <source>
        <dbReference type="EMBL" id="KFB38172.1"/>
    </source>
</evidence>
<evidence type="ECO:0000313" key="2">
    <source>
        <dbReference type="EnsemblMetazoa" id="ASIC005480-PA"/>
    </source>
</evidence>